<accession>A0A2P8IBW9</accession>
<evidence type="ECO:0000313" key="2">
    <source>
        <dbReference type="EMBL" id="PSL55961.1"/>
    </source>
</evidence>
<proteinExistence type="predicted"/>
<keyword evidence="1" id="KW-1133">Transmembrane helix</keyword>
<evidence type="ECO:0000313" key="3">
    <source>
        <dbReference type="Proteomes" id="UP000241118"/>
    </source>
</evidence>
<reference evidence="2 3" key="1">
    <citation type="submission" date="2018-03" db="EMBL/GenBank/DDBJ databases">
        <title>Genomic Encyclopedia of Type Strains, Phase III (KMG-III): the genomes of soil and plant-associated and newly described type strains.</title>
        <authorList>
            <person name="Whitman W."/>
        </authorList>
    </citation>
    <scope>NUCLEOTIDE SEQUENCE [LARGE SCALE GENOMIC DNA]</scope>
    <source>
        <strain evidence="2 3">CGMCC 4.7097</strain>
    </source>
</reference>
<dbReference type="AlphaFoldDB" id="A0A2P8IBW9"/>
<name>A0A2P8IBW9_SACCR</name>
<gene>
    <name evidence="2" type="ORF">B0I31_104252</name>
</gene>
<feature type="transmembrane region" description="Helical" evidence="1">
    <location>
        <begin position="87"/>
        <end position="107"/>
    </location>
</feature>
<evidence type="ECO:0000256" key="1">
    <source>
        <dbReference type="SAM" id="Phobius"/>
    </source>
</evidence>
<sequence>MNSDPHARLRGTSQHPPTVPPKAGFVPYLLAHLAFALVLFVVVTIFVPTGGPLSFGALLLDYATVHMPVPLLLSALLSWLLTRRMRAPFWALLLLAAPFYMGALFIYEMGLLMASTQQ</sequence>
<keyword evidence="1" id="KW-0472">Membrane</keyword>
<feature type="transmembrane region" description="Helical" evidence="1">
    <location>
        <begin position="59"/>
        <end position="81"/>
    </location>
</feature>
<protein>
    <submittedName>
        <fullName evidence="2">Uncharacterized protein</fullName>
    </submittedName>
</protein>
<dbReference type="Proteomes" id="UP000241118">
    <property type="component" value="Unassembled WGS sequence"/>
</dbReference>
<comment type="caution">
    <text evidence="2">The sequence shown here is derived from an EMBL/GenBank/DDBJ whole genome shotgun (WGS) entry which is preliminary data.</text>
</comment>
<dbReference type="EMBL" id="PYAX01000004">
    <property type="protein sequence ID" value="PSL55961.1"/>
    <property type="molecule type" value="Genomic_DNA"/>
</dbReference>
<keyword evidence="1" id="KW-0812">Transmembrane</keyword>
<keyword evidence="3" id="KW-1185">Reference proteome</keyword>
<organism evidence="2 3">
    <name type="scientific">Saccharothrix carnea</name>
    <dbReference type="NCBI Taxonomy" id="1280637"/>
    <lineage>
        <taxon>Bacteria</taxon>
        <taxon>Bacillati</taxon>
        <taxon>Actinomycetota</taxon>
        <taxon>Actinomycetes</taxon>
        <taxon>Pseudonocardiales</taxon>
        <taxon>Pseudonocardiaceae</taxon>
        <taxon>Saccharothrix</taxon>
    </lineage>
</organism>
<dbReference type="RefSeq" id="WP_106615662.1">
    <property type="nucleotide sequence ID" value="NZ_PYAX01000004.1"/>
</dbReference>
<feature type="transmembrane region" description="Helical" evidence="1">
    <location>
        <begin position="25"/>
        <end position="47"/>
    </location>
</feature>